<dbReference type="InterPro" id="IPR050373">
    <property type="entry name" value="Fibrinogen_C-term_domain"/>
</dbReference>
<dbReference type="SUPFAM" id="SSF56496">
    <property type="entry name" value="Fibrinogen C-terminal domain-like"/>
    <property type="match status" value="1"/>
</dbReference>
<evidence type="ECO:0000313" key="3">
    <source>
        <dbReference type="WBParaSite" id="PSAMB.scaffold3754size17005.g22401.t1"/>
    </source>
</evidence>
<accession>A0A914WBA1</accession>
<name>A0A914WBA1_9BILA</name>
<dbReference type="AlphaFoldDB" id="A0A914WBA1"/>
<dbReference type="PROSITE" id="PS51406">
    <property type="entry name" value="FIBRINOGEN_C_2"/>
    <property type="match status" value="1"/>
</dbReference>
<sequence>MTTDGGSWTVIQRRVDDTLSFYNNTWSQYKVGFNNGLDKNLWLGNDIIHVLSTKDSNVELRIELWGDRTPNSRYPNGYWWEKHTNFFRMVVVWWLRSCCSEWKICTIDLGLWIYLAHCFLLDQPNTVSRNAHNTVIVPTLSTMTCRFNEREREGVCNIDTLTENNIDSMNHRYREEFDQTSTILLKVVQKTTIGTLAAAMDFFTDGAVTKMDVDATIEWSDLF</sequence>
<dbReference type="SMART" id="SM00186">
    <property type="entry name" value="FBG"/>
    <property type="match status" value="1"/>
</dbReference>
<dbReference type="Pfam" id="PF00147">
    <property type="entry name" value="Fibrinogen_C"/>
    <property type="match status" value="1"/>
</dbReference>
<reference evidence="3" key="1">
    <citation type="submission" date="2022-11" db="UniProtKB">
        <authorList>
            <consortium name="WormBaseParasite"/>
        </authorList>
    </citation>
    <scope>IDENTIFICATION</scope>
</reference>
<dbReference type="InterPro" id="IPR002181">
    <property type="entry name" value="Fibrinogen_a/b/g_C_dom"/>
</dbReference>
<proteinExistence type="predicted"/>
<dbReference type="Proteomes" id="UP000887566">
    <property type="component" value="Unplaced"/>
</dbReference>
<dbReference type="WBParaSite" id="PSAMB.scaffold3754size17005.g22401.t1">
    <property type="protein sequence ID" value="PSAMB.scaffold3754size17005.g22401.t1"/>
    <property type="gene ID" value="PSAMB.scaffold3754size17005.g22401"/>
</dbReference>
<evidence type="ECO:0000313" key="2">
    <source>
        <dbReference type="Proteomes" id="UP000887566"/>
    </source>
</evidence>
<keyword evidence="2" id="KW-1185">Reference proteome</keyword>
<feature type="domain" description="Fibrinogen C-terminal" evidence="1">
    <location>
        <begin position="1"/>
        <end position="74"/>
    </location>
</feature>
<dbReference type="Gene3D" id="3.90.215.10">
    <property type="entry name" value="Gamma Fibrinogen, chain A, domain 1"/>
    <property type="match status" value="1"/>
</dbReference>
<dbReference type="PANTHER" id="PTHR19143">
    <property type="entry name" value="FIBRINOGEN/TENASCIN/ANGIOPOEITIN"/>
    <property type="match status" value="1"/>
</dbReference>
<dbReference type="GO" id="GO:0005615">
    <property type="term" value="C:extracellular space"/>
    <property type="evidence" value="ECO:0007669"/>
    <property type="project" value="TreeGrafter"/>
</dbReference>
<organism evidence="2 3">
    <name type="scientific">Plectus sambesii</name>
    <dbReference type="NCBI Taxonomy" id="2011161"/>
    <lineage>
        <taxon>Eukaryota</taxon>
        <taxon>Metazoa</taxon>
        <taxon>Ecdysozoa</taxon>
        <taxon>Nematoda</taxon>
        <taxon>Chromadorea</taxon>
        <taxon>Plectida</taxon>
        <taxon>Plectina</taxon>
        <taxon>Plectoidea</taxon>
        <taxon>Plectidae</taxon>
        <taxon>Plectus</taxon>
    </lineage>
</organism>
<dbReference type="InterPro" id="IPR014716">
    <property type="entry name" value="Fibrinogen_a/b/g_C_1"/>
</dbReference>
<evidence type="ECO:0000259" key="1">
    <source>
        <dbReference type="PROSITE" id="PS51406"/>
    </source>
</evidence>
<dbReference type="InterPro" id="IPR036056">
    <property type="entry name" value="Fibrinogen-like_C"/>
</dbReference>
<protein>
    <submittedName>
        <fullName evidence="3">Fibrinogen C-terminal domain-containing protein</fullName>
    </submittedName>
</protein>